<dbReference type="AlphaFoldDB" id="A0A126Q4Y0"/>
<gene>
    <name evidence="1" type="ORF">AVL55_19890</name>
</gene>
<dbReference type="OrthoDB" id="6308559at2"/>
<name>A0A126Q4Y0_ALTMA</name>
<organism evidence="1 2">
    <name type="scientific">Alteromonas macleodii</name>
    <name type="common">Pseudoalteromonas macleodii</name>
    <dbReference type="NCBI Taxonomy" id="28108"/>
    <lineage>
        <taxon>Bacteria</taxon>
        <taxon>Pseudomonadati</taxon>
        <taxon>Pseudomonadota</taxon>
        <taxon>Gammaproteobacteria</taxon>
        <taxon>Alteromonadales</taxon>
        <taxon>Alteromonadaceae</taxon>
        <taxon>Alteromonas/Salinimonas group</taxon>
        <taxon>Alteromonas</taxon>
    </lineage>
</organism>
<evidence type="ECO:0000313" key="1">
    <source>
        <dbReference type="EMBL" id="AMK00216.1"/>
    </source>
</evidence>
<dbReference type="RefSeq" id="WP_061096258.1">
    <property type="nucleotide sequence ID" value="NZ_CP014323.1"/>
</dbReference>
<protein>
    <submittedName>
        <fullName evidence="1">Uncharacterized protein</fullName>
    </submittedName>
</protein>
<dbReference type="EMBL" id="CP014323">
    <property type="protein sequence ID" value="AMK00216.1"/>
    <property type="molecule type" value="Genomic_DNA"/>
</dbReference>
<dbReference type="Proteomes" id="UP000063991">
    <property type="component" value="Chromosome"/>
</dbReference>
<proteinExistence type="predicted"/>
<sequence>MRSFLNVTKCENSLLSEKFSFLLKYNEDCTADDFSWAAITVFDHWLYETDSFKVIEEASCAEKQGWNNAIKLFLKKLVELEEPLKYKYIGRNSNQKLQFSYYIKNASMAEYVAKQFDEVYSPNLVFNRLGVDLWFEDNWTIHFKYKSQQGCLEMLKLASELGLFILPAYCADHLNNYEVLSDFMRKNGLDKSLHRDFVAAA</sequence>
<accession>A0A126Q4Y0</accession>
<evidence type="ECO:0000313" key="2">
    <source>
        <dbReference type="Proteomes" id="UP000063991"/>
    </source>
</evidence>
<reference evidence="1 2" key="1">
    <citation type="submission" date="2015-12" db="EMBL/GenBank/DDBJ databases">
        <authorList>
            <person name="Shamseldin A."/>
            <person name="Moawad H."/>
            <person name="Abd El-Rahim W.M."/>
            <person name="Sadowsky M.J."/>
        </authorList>
    </citation>
    <scope>NUCLEOTIDE SEQUENCE [LARGE SCALE GENOMIC DNA]</scope>
    <source>
        <strain evidence="1 2">D7</strain>
    </source>
</reference>